<dbReference type="SUPFAM" id="SSF103473">
    <property type="entry name" value="MFS general substrate transporter"/>
    <property type="match status" value="1"/>
</dbReference>
<keyword evidence="2" id="KW-0472">Membrane</keyword>
<dbReference type="PANTHER" id="PTHR23520:SF5">
    <property type="entry name" value="TRANSPORTER, PUTATIVE (AFU_ORTHOLOGUE AFUA_3G04000)-RELATED"/>
    <property type="match status" value="1"/>
</dbReference>
<dbReference type="Pfam" id="PF07690">
    <property type="entry name" value="MFS_1"/>
    <property type="match status" value="1"/>
</dbReference>
<organism evidence="4 5">
    <name type="scientific">Lodderomyces beijingensis</name>
    <dbReference type="NCBI Taxonomy" id="1775926"/>
    <lineage>
        <taxon>Eukaryota</taxon>
        <taxon>Fungi</taxon>
        <taxon>Dikarya</taxon>
        <taxon>Ascomycota</taxon>
        <taxon>Saccharomycotina</taxon>
        <taxon>Pichiomycetes</taxon>
        <taxon>Debaryomycetaceae</taxon>
        <taxon>Candida/Lodderomyces clade</taxon>
        <taxon>Lodderomyces</taxon>
    </lineage>
</organism>
<proteinExistence type="predicted"/>
<gene>
    <name evidence="4" type="ORF">LODBEIA_P02270</name>
</gene>
<dbReference type="InterPro" id="IPR036259">
    <property type="entry name" value="MFS_trans_sf"/>
</dbReference>
<protein>
    <recommendedName>
        <fullName evidence="3">Major facilitator superfamily (MFS) profile domain-containing protein</fullName>
    </recommendedName>
</protein>
<dbReference type="RefSeq" id="XP_066827165.1">
    <property type="nucleotide sequence ID" value="XM_066972250.1"/>
</dbReference>
<feature type="transmembrane region" description="Helical" evidence="2">
    <location>
        <begin position="288"/>
        <end position="307"/>
    </location>
</feature>
<feature type="transmembrane region" description="Helical" evidence="2">
    <location>
        <begin position="122"/>
        <end position="144"/>
    </location>
</feature>
<evidence type="ECO:0000256" key="2">
    <source>
        <dbReference type="SAM" id="Phobius"/>
    </source>
</evidence>
<dbReference type="InterPro" id="IPR011701">
    <property type="entry name" value="MFS"/>
</dbReference>
<dbReference type="EMBL" id="OZ022405">
    <property type="protein sequence ID" value="CAK9435500.1"/>
    <property type="molecule type" value="Genomic_DNA"/>
</dbReference>
<sequence>MIRLVGFGSTSLILAIYLKGLDIDESLIGIFMTVTFLGDLISSFYLALITDRVGRRKILILCCLLMGITGLTFSIVDNYYVLCTVAFLGILTPSGGEVGPFRTIEQSAIAKLCDTSKDRSDIYSWYTFLGMFCGAFGSFLAGFIVDLTRDVWQFSDLQSFRAVFWVYTGLAVLSTVLCLSISPKIEVDKTRRDESVLVADEASPLIASEVAADGADETAEGGSESATTTAQKKSRVFNFLPRHLSTHTYVIIVKICVLFGLDSFASSLTPLSWISYYLKHKFEIPSSFLGSVFFTTGIISGITSLASTSMTKRLGAVVTMAGTHLPASFLLTLIPFPSSIQTTVAILVVRASMQSMDVAPKHVFLATLVPDEDRTAVFGFVNVVKTLAQIVGPSIVGVLTKNGLQWVTFVVAGSLKIIYDFGVLITFMTYNRHIEH</sequence>
<evidence type="ECO:0000259" key="3">
    <source>
        <dbReference type="PROSITE" id="PS50850"/>
    </source>
</evidence>
<keyword evidence="2" id="KW-0812">Transmembrane</keyword>
<feature type="transmembrane region" description="Helical" evidence="2">
    <location>
        <begin position="79"/>
        <end position="101"/>
    </location>
</feature>
<feature type="transmembrane region" description="Helical" evidence="2">
    <location>
        <begin position="406"/>
        <end position="430"/>
    </location>
</feature>
<name>A0ABP0ZEK0_9ASCO</name>
<dbReference type="Proteomes" id="UP001497383">
    <property type="component" value="Chromosome 1"/>
</dbReference>
<dbReference type="GeneID" id="92205423"/>
<dbReference type="Gene3D" id="1.20.1250.20">
    <property type="entry name" value="MFS general substrate transporter like domains"/>
    <property type="match status" value="1"/>
</dbReference>
<feature type="transmembrane region" description="Helical" evidence="2">
    <location>
        <begin position="30"/>
        <end position="50"/>
    </location>
</feature>
<dbReference type="PROSITE" id="PS50850">
    <property type="entry name" value="MFS"/>
    <property type="match status" value="1"/>
</dbReference>
<keyword evidence="2" id="KW-1133">Transmembrane helix</keyword>
<feature type="transmembrane region" description="Helical" evidence="2">
    <location>
        <begin position="57"/>
        <end position="73"/>
    </location>
</feature>
<evidence type="ECO:0000313" key="4">
    <source>
        <dbReference type="EMBL" id="CAK9435500.1"/>
    </source>
</evidence>
<dbReference type="InterPro" id="IPR020846">
    <property type="entry name" value="MFS_dom"/>
</dbReference>
<feature type="transmembrane region" description="Helical" evidence="2">
    <location>
        <begin position="249"/>
        <end position="268"/>
    </location>
</feature>
<feature type="transmembrane region" description="Helical" evidence="2">
    <location>
        <begin position="164"/>
        <end position="182"/>
    </location>
</feature>
<dbReference type="PANTHER" id="PTHR23520">
    <property type="entry name" value="TRANSPORTER, PUTATIVE (AFU_ORTHOLOGUE AFUA_3G04000)-RELATED"/>
    <property type="match status" value="1"/>
</dbReference>
<accession>A0ABP0ZEK0</accession>
<keyword evidence="5" id="KW-1185">Reference proteome</keyword>
<evidence type="ECO:0000256" key="1">
    <source>
        <dbReference type="ARBA" id="ARBA00004141"/>
    </source>
</evidence>
<comment type="subcellular location">
    <subcellularLocation>
        <location evidence="1">Membrane</location>
        <topology evidence="1">Multi-pass membrane protein</topology>
    </subcellularLocation>
</comment>
<feature type="domain" description="Major facilitator superfamily (MFS) profile" evidence="3">
    <location>
        <begin position="1"/>
        <end position="431"/>
    </location>
</feature>
<evidence type="ECO:0000313" key="5">
    <source>
        <dbReference type="Proteomes" id="UP001497383"/>
    </source>
</evidence>
<reference evidence="4 5" key="1">
    <citation type="submission" date="2024-03" db="EMBL/GenBank/DDBJ databases">
        <authorList>
            <person name="Brejova B."/>
        </authorList>
    </citation>
    <scope>NUCLEOTIDE SEQUENCE [LARGE SCALE GENOMIC DNA]</scope>
    <source>
        <strain evidence="4 5">CBS 14171</strain>
    </source>
</reference>